<proteinExistence type="predicted"/>
<feature type="signal peptide" evidence="1">
    <location>
        <begin position="1"/>
        <end position="30"/>
    </location>
</feature>
<protein>
    <recommendedName>
        <fullName evidence="4">Outer membrane insertion C-terminal signal</fullName>
    </recommendedName>
</protein>
<dbReference type="AlphaFoldDB" id="A0A1H3VT64"/>
<sequence length="141" mass="14893">MLKTGVCKPQGFVSLSLALCLLLFSHHTNAQSAGSPKLSLWDGMIVAGYVGHGGYADFGGPSIKWSMKPCSIALGLFPAVRIKEDKVAEGAKKNSSIVPSTGFGITSSFKHLVIQIPVFYDAKTASADGKWNLGVGIGYKF</sequence>
<evidence type="ECO:0000256" key="1">
    <source>
        <dbReference type="SAM" id="SignalP"/>
    </source>
</evidence>
<dbReference type="Proteomes" id="UP000199041">
    <property type="component" value="Unassembled WGS sequence"/>
</dbReference>
<dbReference type="RefSeq" id="WP_170831107.1">
    <property type="nucleotide sequence ID" value="NZ_FNQY01000001.1"/>
</dbReference>
<dbReference type="EMBL" id="FNQY01000001">
    <property type="protein sequence ID" value="SDZ77278.1"/>
    <property type="molecule type" value="Genomic_DNA"/>
</dbReference>
<feature type="chain" id="PRO_5011553028" description="Outer membrane insertion C-terminal signal" evidence="1">
    <location>
        <begin position="31"/>
        <end position="141"/>
    </location>
</feature>
<accession>A0A1H3VT64</accession>
<evidence type="ECO:0000313" key="2">
    <source>
        <dbReference type="EMBL" id="SDZ77278.1"/>
    </source>
</evidence>
<evidence type="ECO:0008006" key="4">
    <source>
        <dbReference type="Google" id="ProtNLM"/>
    </source>
</evidence>
<keyword evidence="1" id="KW-0732">Signal</keyword>
<reference evidence="2 3" key="1">
    <citation type="submission" date="2016-10" db="EMBL/GenBank/DDBJ databases">
        <authorList>
            <person name="de Groot N.N."/>
        </authorList>
    </citation>
    <scope>NUCLEOTIDE SEQUENCE [LARGE SCALE GENOMIC DNA]</scope>
    <source>
        <strain evidence="2 3">Vu-144</strain>
    </source>
</reference>
<gene>
    <name evidence="2" type="ORF">SAMN05192529_101384</name>
</gene>
<evidence type="ECO:0000313" key="3">
    <source>
        <dbReference type="Proteomes" id="UP000199041"/>
    </source>
</evidence>
<keyword evidence="3" id="KW-1185">Reference proteome</keyword>
<organism evidence="2 3">
    <name type="scientific">Arachidicoccus rhizosphaerae</name>
    <dbReference type="NCBI Taxonomy" id="551991"/>
    <lineage>
        <taxon>Bacteria</taxon>
        <taxon>Pseudomonadati</taxon>
        <taxon>Bacteroidota</taxon>
        <taxon>Chitinophagia</taxon>
        <taxon>Chitinophagales</taxon>
        <taxon>Chitinophagaceae</taxon>
        <taxon>Arachidicoccus</taxon>
    </lineage>
</organism>
<name>A0A1H3VT64_9BACT</name>